<keyword evidence="26" id="KW-1185">Reference proteome</keyword>
<protein>
    <recommendedName>
        <fullName evidence="19">Cytochrome c oxidase subunit 2</fullName>
        <ecNumber evidence="19">7.1.1.9</ecNumber>
    </recommendedName>
</protein>
<keyword evidence="7 18" id="KW-0812">Transmembrane</keyword>
<feature type="signal peptide" evidence="21">
    <location>
        <begin position="1"/>
        <end position="25"/>
    </location>
</feature>
<evidence type="ECO:0000313" key="26">
    <source>
        <dbReference type="Proteomes" id="UP000198284"/>
    </source>
</evidence>
<dbReference type="Gene3D" id="1.10.760.10">
    <property type="entry name" value="Cytochrome c-like domain"/>
    <property type="match status" value="1"/>
</dbReference>
<dbReference type="EMBL" id="FZOT01000001">
    <property type="protein sequence ID" value="SNS19739.1"/>
    <property type="molecule type" value="Genomic_DNA"/>
</dbReference>
<feature type="transmembrane region" description="Helical" evidence="20">
    <location>
        <begin position="57"/>
        <end position="78"/>
    </location>
</feature>
<dbReference type="Pfam" id="PF13442">
    <property type="entry name" value="Cytochrome_CBB3"/>
    <property type="match status" value="1"/>
</dbReference>
<feature type="domain" description="Cytochrome c" evidence="24">
    <location>
        <begin position="289"/>
        <end position="367"/>
    </location>
</feature>
<comment type="similarity">
    <text evidence="3 18">Belongs to the cytochrome c oxidase subunit 2 family.</text>
</comment>
<dbReference type="GO" id="GO:0016491">
    <property type="term" value="F:oxidoreductase activity"/>
    <property type="evidence" value="ECO:0007669"/>
    <property type="project" value="InterPro"/>
</dbReference>
<evidence type="ECO:0000256" key="15">
    <source>
        <dbReference type="ARBA" id="ARBA00024688"/>
    </source>
</evidence>
<feature type="domain" description="Cytochrome oxidase subunit II transmembrane region profile" evidence="23">
    <location>
        <begin position="32"/>
        <end position="127"/>
    </location>
</feature>
<dbReference type="InterPro" id="IPR036909">
    <property type="entry name" value="Cyt_c-like_dom_sf"/>
</dbReference>
<dbReference type="SUPFAM" id="SSF46626">
    <property type="entry name" value="Cytochrome c"/>
    <property type="match status" value="1"/>
</dbReference>
<sequence length="386" mass="42438">MNYAKRLQSLILGASLLAAGMPSWAVVDSPGGPAVRQMNFQQPVTKIAEEVYSLHNLMLIICLVIFLAVFGVMFYSIIKHRRSLGHKPASFHESTAVEIAWTIVPFLIVIGMALPATRTVVAMKDTSNADITIKATGMQWKWGYDYLKGEGEGISFLSALSTPREQVNDPSKGRNDNYLIEVDNPVVVPVNKKIRIVTTANDVIHGWTIPAFAVKQDAIPGFVRDTWFRAEKIGTYRGQCVELCGKEHAFMPIVVNVVSEEDYKKWTDAKKKEMAAKADDPNKTYTIDELKQRGEKVYAANCVACHQANGKGVPGAFPALDASQLVNGPKGPQIDVLLNGRNAMPAWKGVLSPTDIAAVITYTRNNWSNKAQENIVQPAEVLAARK</sequence>
<keyword evidence="5 17" id="KW-0349">Heme</keyword>
<dbReference type="SUPFAM" id="SSF81464">
    <property type="entry name" value="Cytochrome c oxidase subunit II-like, transmembrane region"/>
    <property type="match status" value="1"/>
</dbReference>
<dbReference type="GO" id="GO:0004129">
    <property type="term" value="F:cytochrome-c oxidase activity"/>
    <property type="evidence" value="ECO:0007669"/>
    <property type="project" value="UniProtKB-EC"/>
</dbReference>
<comment type="function">
    <text evidence="15 19">Subunits I and II form the functional core of the enzyme complex. Electrons originating in cytochrome c are transferred via heme a and Cu(A) to the binuclear center formed by heme a3 and Cu(B).</text>
</comment>
<evidence type="ECO:0000313" key="25">
    <source>
        <dbReference type="EMBL" id="SNS19739.1"/>
    </source>
</evidence>
<evidence type="ECO:0000256" key="4">
    <source>
        <dbReference type="ARBA" id="ARBA00022448"/>
    </source>
</evidence>
<evidence type="ECO:0000256" key="12">
    <source>
        <dbReference type="ARBA" id="ARBA00023004"/>
    </source>
</evidence>
<keyword evidence="4 18" id="KW-0813">Transport</keyword>
<comment type="subcellular location">
    <subcellularLocation>
        <location evidence="18">Cell membrane</location>
        <topology evidence="18">Multi-pass membrane protein</topology>
    </subcellularLocation>
    <subcellularLocation>
        <location evidence="1">Membrane</location>
        <topology evidence="1">Multi-pass membrane protein</topology>
    </subcellularLocation>
    <subcellularLocation>
        <location evidence="2">Periplasm</location>
    </subcellularLocation>
</comment>
<dbReference type="Gene3D" id="2.60.40.420">
    <property type="entry name" value="Cupredoxins - blue copper proteins"/>
    <property type="match status" value="1"/>
</dbReference>
<dbReference type="InterPro" id="IPR002429">
    <property type="entry name" value="CcO_II-like_C"/>
</dbReference>
<evidence type="ECO:0000256" key="17">
    <source>
        <dbReference type="PROSITE-ProRule" id="PRU00433"/>
    </source>
</evidence>
<keyword evidence="21" id="KW-0732">Signal</keyword>
<evidence type="ECO:0000256" key="16">
    <source>
        <dbReference type="ARBA" id="ARBA00047816"/>
    </source>
</evidence>
<dbReference type="GO" id="GO:0020037">
    <property type="term" value="F:heme binding"/>
    <property type="evidence" value="ECO:0007669"/>
    <property type="project" value="InterPro"/>
</dbReference>
<evidence type="ECO:0000259" key="22">
    <source>
        <dbReference type="PROSITE" id="PS50857"/>
    </source>
</evidence>
<dbReference type="Proteomes" id="UP000198284">
    <property type="component" value="Unassembled WGS sequence"/>
</dbReference>
<evidence type="ECO:0000256" key="2">
    <source>
        <dbReference type="ARBA" id="ARBA00004418"/>
    </source>
</evidence>
<accession>A0A239CIG2</accession>
<keyword evidence="14 20" id="KW-0472">Membrane</keyword>
<evidence type="ECO:0000256" key="13">
    <source>
        <dbReference type="ARBA" id="ARBA00023008"/>
    </source>
</evidence>
<dbReference type="SUPFAM" id="SSF49503">
    <property type="entry name" value="Cupredoxins"/>
    <property type="match status" value="1"/>
</dbReference>
<dbReference type="GO" id="GO:0005507">
    <property type="term" value="F:copper ion binding"/>
    <property type="evidence" value="ECO:0007669"/>
    <property type="project" value="InterPro"/>
</dbReference>
<dbReference type="PROSITE" id="PS50857">
    <property type="entry name" value="COX2_CUA"/>
    <property type="match status" value="1"/>
</dbReference>
<dbReference type="PANTHER" id="PTHR22888">
    <property type="entry name" value="CYTOCHROME C OXIDASE, SUBUNIT II"/>
    <property type="match status" value="1"/>
</dbReference>
<evidence type="ECO:0000256" key="6">
    <source>
        <dbReference type="ARBA" id="ARBA00022660"/>
    </source>
</evidence>
<feature type="chain" id="PRO_5013031707" description="Cytochrome c oxidase subunit 2" evidence="21">
    <location>
        <begin position="26"/>
        <end position="386"/>
    </location>
</feature>
<evidence type="ECO:0000259" key="24">
    <source>
        <dbReference type="PROSITE" id="PS51007"/>
    </source>
</evidence>
<proteinExistence type="inferred from homology"/>
<evidence type="ECO:0000256" key="11">
    <source>
        <dbReference type="ARBA" id="ARBA00022989"/>
    </source>
</evidence>
<feature type="domain" description="Cytochrome oxidase subunit II copper A binding" evidence="22">
    <location>
        <begin position="128"/>
        <end position="269"/>
    </location>
</feature>
<dbReference type="InterPro" id="IPR001505">
    <property type="entry name" value="Copper_CuA"/>
</dbReference>
<keyword evidence="13 19" id="KW-0186">Copper</keyword>
<evidence type="ECO:0000256" key="20">
    <source>
        <dbReference type="SAM" id="Phobius"/>
    </source>
</evidence>
<comment type="catalytic activity">
    <reaction evidence="16 19">
        <text>4 Fe(II)-[cytochrome c] + O2 + 8 H(+)(in) = 4 Fe(III)-[cytochrome c] + 2 H2O + 4 H(+)(out)</text>
        <dbReference type="Rhea" id="RHEA:11436"/>
        <dbReference type="Rhea" id="RHEA-COMP:10350"/>
        <dbReference type="Rhea" id="RHEA-COMP:14399"/>
        <dbReference type="ChEBI" id="CHEBI:15377"/>
        <dbReference type="ChEBI" id="CHEBI:15378"/>
        <dbReference type="ChEBI" id="CHEBI:15379"/>
        <dbReference type="ChEBI" id="CHEBI:29033"/>
        <dbReference type="ChEBI" id="CHEBI:29034"/>
        <dbReference type="EC" id="7.1.1.9"/>
    </reaction>
</comment>
<gene>
    <name evidence="25" type="ORF">SAMN06265795_101474</name>
</gene>
<dbReference type="Gene3D" id="1.10.287.90">
    <property type="match status" value="1"/>
</dbReference>
<feature type="transmembrane region" description="Helical" evidence="20">
    <location>
        <begin position="99"/>
        <end position="117"/>
    </location>
</feature>
<reference evidence="25 26" key="1">
    <citation type="submission" date="2017-06" db="EMBL/GenBank/DDBJ databases">
        <authorList>
            <person name="Kim H.J."/>
            <person name="Triplett B.A."/>
        </authorList>
    </citation>
    <scope>NUCLEOTIDE SEQUENCE [LARGE SCALE GENOMIC DNA]</scope>
    <source>
        <strain evidence="25 26">U15</strain>
    </source>
</reference>
<dbReference type="PANTHER" id="PTHR22888:SF9">
    <property type="entry name" value="CYTOCHROME C OXIDASE SUBUNIT 2"/>
    <property type="match status" value="1"/>
</dbReference>
<evidence type="ECO:0000256" key="7">
    <source>
        <dbReference type="ARBA" id="ARBA00022692"/>
    </source>
</evidence>
<dbReference type="PROSITE" id="PS00078">
    <property type="entry name" value="COX2"/>
    <property type="match status" value="1"/>
</dbReference>
<dbReference type="InterPro" id="IPR008972">
    <property type="entry name" value="Cupredoxin"/>
</dbReference>
<dbReference type="PROSITE" id="PS51007">
    <property type="entry name" value="CYTC"/>
    <property type="match status" value="1"/>
</dbReference>
<evidence type="ECO:0000256" key="8">
    <source>
        <dbReference type="ARBA" id="ARBA00022723"/>
    </source>
</evidence>
<comment type="cofactor">
    <cofactor evidence="19">
        <name>Cu cation</name>
        <dbReference type="ChEBI" id="CHEBI:23378"/>
    </cofactor>
    <text evidence="19">Binds a copper A center.</text>
</comment>
<evidence type="ECO:0000256" key="9">
    <source>
        <dbReference type="ARBA" id="ARBA00022967"/>
    </source>
</evidence>
<evidence type="ECO:0000256" key="18">
    <source>
        <dbReference type="RuleBase" id="RU000456"/>
    </source>
</evidence>
<dbReference type="NCBIfam" id="TIGR02866">
    <property type="entry name" value="CoxB"/>
    <property type="match status" value="1"/>
</dbReference>
<organism evidence="25 26">
    <name type="scientific">Noviherbaspirillum humi</name>
    <dbReference type="NCBI Taxonomy" id="1688639"/>
    <lineage>
        <taxon>Bacteria</taxon>
        <taxon>Pseudomonadati</taxon>
        <taxon>Pseudomonadota</taxon>
        <taxon>Betaproteobacteria</taxon>
        <taxon>Burkholderiales</taxon>
        <taxon>Oxalobacteraceae</taxon>
        <taxon>Noviherbaspirillum</taxon>
    </lineage>
</organism>
<keyword evidence="8 17" id="KW-0479">Metal-binding</keyword>
<keyword evidence="6 18" id="KW-0679">Respiratory chain</keyword>
<dbReference type="PROSITE" id="PS50999">
    <property type="entry name" value="COX2_TM"/>
    <property type="match status" value="1"/>
</dbReference>
<evidence type="ECO:0000256" key="19">
    <source>
        <dbReference type="RuleBase" id="RU004024"/>
    </source>
</evidence>
<keyword evidence="9" id="KW-1278">Translocase</keyword>
<dbReference type="RefSeq" id="WP_089397668.1">
    <property type="nucleotide sequence ID" value="NZ_FZOT01000001.1"/>
</dbReference>
<evidence type="ECO:0000259" key="23">
    <source>
        <dbReference type="PROSITE" id="PS50999"/>
    </source>
</evidence>
<evidence type="ECO:0000256" key="3">
    <source>
        <dbReference type="ARBA" id="ARBA00007866"/>
    </source>
</evidence>
<evidence type="ECO:0000256" key="21">
    <source>
        <dbReference type="SAM" id="SignalP"/>
    </source>
</evidence>
<dbReference type="Pfam" id="PF00116">
    <property type="entry name" value="COX2"/>
    <property type="match status" value="1"/>
</dbReference>
<dbReference type="GO" id="GO:0005886">
    <property type="term" value="C:plasma membrane"/>
    <property type="evidence" value="ECO:0007669"/>
    <property type="project" value="UniProtKB-SubCell"/>
</dbReference>
<dbReference type="InterPro" id="IPR045187">
    <property type="entry name" value="CcO_II"/>
</dbReference>
<dbReference type="PRINTS" id="PR01166">
    <property type="entry name" value="CYCOXIDASEII"/>
</dbReference>
<dbReference type="GO" id="GO:0042773">
    <property type="term" value="P:ATP synthesis coupled electron transport"/>
    <property type="evidence" value="ECO:0007669"/>
    <property type="project" value="TreeGrafter"/>
</dbReference>
<dbReference type="GO" id="GO:0042597">
    <property type="term" value="C:periplasmic space"/>
    <property type="evidence" value="ECO:0007669"/>
    <property type="project" value="UniProtKB-SubCell"/>
</dbReference>
<dbReference type="EC" id="7.1.1.9" evidence="19"/>
<keyword evidence="11 20" id="KW-1133">Transmembrane helix</keyword>
<evidence type="ECO:0000256" key="10">
    <source>
        <dbReference type="ARBA" id="ARBA00022982"/>
    </source>
</evidence>
<dbReference type="InterPro" id="IPR009056">
    <property type="entry name" value="Cyt_c-like_dom"/>
</dbReference>
<evidence type="ECO:0000256" key="1">
    <source>
        <dbReference type="ARBA" id="ARBA00004141"/>
    </source>
</evidence>
<dbReference type="InterPro" id="IPR036257">
    <property type="entry name" value="Cyt_c_oxidase_su2_TM_sf"/>
</dbReference>
<dbReference type="OrthoDB" id="9781261at2"/>
<evidence type="ECO:0000256" key="5">
    <source>
        <dbReference type="ARBA" id="ARBA00022617"/>
    </source>
</evidence>
<dbReference type="InterPro" id="IPR014222">
    <property type="entry name" value="Cyt_c_oxidase_su2"/>
</dbReference>
<name>A0A239CIG2_9BURK</name>
<evidence type="ECO:0000256" key="14">
    <source>
        <dbReference type="ARBA" id="ARBA00023136"/>
    </source>
</evidence>
<dbReference type="AlphaFoldDB" id="A0A239CIG2"/>
<keyword evidence="12 17" id="KW-0408">Iron</keyword>
<dbReference type="Pfam" id="PF02790">
    <property type="entry name" value="COX2_TM"/>
    <property type="match status" value="1"/>
</dbReference>
<dbReference type="InterPro" id="IPR011759">
    <property type="entry name" value="Cyt_c_oxidase_su2_TM_dom"/>
</dbReference>
<keyword evidence="10 18" id="KW-0249">Electron transport</keyword>